<name>A0ABQ2GAG1_9ACTN</name>
<dbReference type="EMBL" id="BMMI01000010">
    <property type="protein sequence ID" value="GGL81724.1"/>
    <property type="molecule type" value="Genomic_DNA"/>
</dbReference>
<dbReference type="Pfam" id="PF00990">
    <property type="entry name" value="GGDEF"/>
    <property type="match status" value="1"/>
</dbReference>
<feature type="compositionally biased region" description="Polar residues" evidence="1">
    <location>
        <begin position="371"/>
        <end position="383"/>
    </location>
</feature>
<organism evidence="4 5">
    <name type="scientific">Modestobacter marinus</name>
    <dbReference type="NCBI Taxonomy" id="477641"/>
    <lineage>
        <taxon>Bacteria</taxon>
        <taxon>Bacillati</taxon>
        <taxon>Actinomycetota</taxon>
        <taxon>Actinomycetes</taxon>
        <taxon>Geodermatophilales</taxon>
        <taxon>Geodermatophilaceae</taxon>
        <taxon>Modestobacter</taxon>
    </lineage>
</organism>
<keyword evidence="2" id="KW-1133">Transmembrane helix</keyword>
<keyword evidence="2" id="KW-0472">Membrane</keyword>
<evidence type="ECO:0000256" key="2">
    <source>
        <dbReference type="SAM" id="Phobius"/>
    </source>
</evidence>
<evidence type="ECO:0000256" key="1">
    <source>
        <dbReference type="SAM" id="MobiDB-lite"/>
    </source>
</evidence>
<evidence type="ECO:0000313" key="5">
    <source>
        <dbReference type="Proteomes" id="UP000648663"/>
    </source>
</evidence>
<dbReference type="InterPro" id="IPR029787">
    <property type="entry name" value="Nucleotide_cyclase"/>
</dbReference>
<feature type="transmembrane region" description="Helical" evidence="2">
    <location>
        <begin position="116"/>
        <end position="135"/>
    </location>
</feature>
<dbReference type="PROSITE" id="PS50887">
    <property type="entry name" value="GGDEF"/>
    <property type="match status" value="1"/>
</dbReference>
<sequence>MRALKWVWTTADAVCMREACERAAAGVSRHIEWRAVTLLAICLTGSIPLFVVSAFQRSVGSDADARLAALGASIWGCMAGYIAVRRRVGPRDGAAIIGAASTVMIVQGVGQDELTIRWLCAAALVVVPVAAAMMLGTREVAATTAVAVAGVVAISLTLPTPPLLRVYSALTMVVMVLAPITVVTLLVRRMQAARDLARTLSVTDPLTGLSNRRGIQARAGSIVAAASAAGEPVTVMVLDLDHFKTVNDTHGHAVGDRVLMEVAGAMTRIARADDLLVRLGGEELGWVAHFPGPDEVARAAERLHAAVREQSVPDLPPVTVSIGVVTAEPTPGQEPVAAVLSLLSTADRALYEAKRAGRDRIAYADRPRELTPTSSAAPASTGRNRAGPVA</sequence>
<dbReference type="SUPFAM" id="SSF55073">
    <property type="entry name" value="Nucleotide cyclase"/>
    <property type="match status" value="1"/>
</dbReference>
<feature type="domain" description="GGDEF" evidence="3">
    <location>
        <begin position="231"/>
        <end position="366"/>
    </location>
</feature>
<dbReference type="Gene3D" id="3.30.70.270">
    <property type="match status" value="1"/>
</dbReference>
<protein>
    <submittedName>
        <fullName evidence="4">GGDEF domain-containing protein</fullName>
    </submittedName>
</protein>
<dbReference type="Proteomes" id="UP000648663">
    <property type="component" value="Unassembled WGS sequence"/>
</dbReference>
<feature type="region of interest" description="Disordered" evidence="1">
    <location>
        <begin position="361"/>
        <end position="390"/>
    </location>
</feature>
<dbReference type="NCBIfam" id="TIGR00254">
    <property type="entry name" value="GGDEF"/>
    <property type="match status" value="1"/>
</dbReference>
<feature type="transmembrane region" description="Helical" evidence="2">
    <location>
        <begin position="164"/>
        <end position="187"/>
    </location>
</feature>
<feature type="transmembrane region" description="Helical" evidence="2">
    <location>
        <begin position="35"/>
        <end position="55"/>
    </location>
</feature>
<proteinExistence type="predicted"/>
<feature type="transmembrane region" description="Helical" evidence="2">
    <location>
        <begin position="67"/>
        <end position="84"/>
    </location>
</feature>
<dbReference type="InterPro" id="IPR043128">
    <property type="entry name" value="Rev_trsase/Diguanyl_cyclase"/>
</dbReference>
<dbReference type="CDD" id="cd01949">
    <property type="entry name" value="GGDEF"/>
    <property type="match status" value="1"/>
</dbReference>
<gene>
    <name evidence="4" type="ORF">GCM10011589_42600</name>
</gene>
<dbReference type="PANTHER" id="PTHR45138:SF9">
    <property type="entry name" value="DIGUANYLATE CYCLASE DGCM-RELATED"/>
    <property type="match status" value="1"/>
</dbReference>
<dbReference type="InterPro" id="IPR000160">
    <property type="entry name" value="GGDEF_dom"/>
</dbReference>
<dbReference type="PANTHER" id="PTHR45138">
    <property type="entry name" value="REGULATORY COMPONENTS OF SENSORY TRANSDUCTION SYSTEM"/>
    <property type="match status" value="1"/>
</dbReference>
<feature type="transmembrane region" description="Helical" evidence="2">
    <location>
        <begin position="140"/>
        <end position="158"/>
    </location>
</feature>
<evidence type="ECO:0000259" key="3">
    <source>
        <dbReference type="PROSITE" id="PS50887"/>
    </source>
</evidence>
<keyword evidence="5" id="KW-1185">Reference proteome</keyword>
<dbReference type="SMART" id="SM00267">
    <property type="entry name" value="GGDEF"/>
    <property type="match status" value="1"/>
</dbReference>
<keyword evidence="2" id="KW-0812">Transmembrane</keyword>
<dbReference type="InterPro" id="IPR050469">
    <property type="entry name" value="Diguanylate_Cyclase"/>
</dbReference>
<evidence type="ECO:0000313" key="4">
    <source>
        <dbReference type="EMBL" id="GGL81724.1"/>
    </source>
</evidence>
<comment type="caution">
    <text evidence="4">The sequence shown here is derived from an EMBL/GenBank/DDBJ whole genome shotgun (WGS) entry which is preliminary data.</text>
</comment>
<accession>A0ABQ2GAG1</accession>
<reference evidence="5" key="1">
    <citation type="journal article" date="2019" name="Int. J. Syst. Evol. Microbiol.">
        <title>The Global Catalogue of Microorganisms (GCM) 10K type strain sequencing project: providing services to taxonomists for standard genome sequencing and annotation.</title>
        <authorList>
            <consortium name="The Broad Institute Genomics Platform"/>
            <consortium name="The Broad Institute Genome Sequencing Center for Infectious Disease"/>
            <person name="Wu L."/>
            <person name="Ma J."/>
        </authorList>
    </citation>
    <scope>NUCLEOTIDE SEQUENCE [LARGE SCALE GENOMIC DNA]</scope>
    <source>
        <strain evidence="5">CGMCC 4.5581</strain>
    </source>
</reference>